<organism evidence="2 3">
    <name type="scientific">Zophobas morio</name>
    <dbReference type="NCBI Taxonomy" id="2755281"/>
    <lineage>
        <taxon>Eukaryota</taxon>
        <taxon>Metazoa</taxon>
        <taxon>Ecdysozoa</taxon>
        <taxon>Arthropoda</taxon>
        <taxon>Hexapoda</taxon>
        <taxon>Insecta</taxon>
        <taxon>Pterygota</taxon>
        <taxon>Neoptera</taxon>
        <taxon>Endopterygota</taxon>
        <taxon>Coleoptera</taxon>
        <taxon>Polyphaga</taxon>
        <taxon>Cucujiformia</taxon>
        <taxon>Tenebrionidae</taxon>
        <taxon>Zophobas</taxon>
    </lineage>
</organism>
<feature type="transmembrane region" description="Helical" evidence="1">
    <location>
        <begin position="110"/>
        <end position="133"/>
    </location>
</feature>
<comment type="caution">
    <text evidence="2">The sequence shown here is derived from an EMBL/GenBank/DDBJ whole genome shotgun (WGS) entry which is preliminary data.</text>
</comment>
<keyword evidence="1" id="KW-0472">Membrane</keyword>
<evidence type="ECO:0000313" key="3">
    <source>
        <dbReference type="Proteomes" id="UP001168821"/>
    </source>
</evidence>
<dbReference type="EMBL" id="JALNTZ010000002">
    <property type="protein sequence ID" value="KAJ3663524.1"/>
    <property type="molecule type" value="Genomic_DNA"/>
</dbReference>
<feature type="transmembrane region" description="Helical" evidence="1">
    <location>
        <begin position="26"/>
        <end position="47"/>
    </location>
</feature>
<evidence type="ECO:0000313" key="2">
    <source>
        <dbReference type="EMBL" id="KAJ3663524.1"/>
    </source>
</evidence>
<dbReference type="AlphaFoldDB" id="A0AA38J2L7"/>
<reference evidence="2" key="1">
    <citation type="journal article" date="2023" name="G3 (Bethesda)">
        <title>Whole genome assemblies of Zophobas morio and Tenebrio molitor.</title>
        <authorList>
            <person name="Kaur S."/>
            <person name="Stinson S.A."/>
            <person name="diCenzo G.C."/>
        </authorList>
    </citation>
    <scope>NUCLEOTIDE SEQUENCE</scope>
    <source>
        <strain evidence="2">QUZm001</strain>
    </source>
</reference>
<gene>
    <name evidence="2" type="ORF">Zmor_007778</name>
</gene>
<protein>
    <submittedName>
        <fullName evidence="2">Uncharacterized protein</fullName>
    </submittedName>
</protein>
<sequence>MCLLKDYHSKFTSKALESSQLLQNNIYSSIPTVVFLVSSFIFLYQHLHRNTTLHTRWKTRIIRDLKFHWIYFNASRLWYIFISCCKRLISVAEDYIDLNLADAERYFNRVLTQGAALTIVTTLSVIPVILIYVNYMSKYDMPNFLMWVMEDPYLRHEIGISGHCLERPLRIDPKKLKNYPYRSRRSTSFDTNPWVSQRPPIICRNCKSMIEHNVVNSIDEMH</sequence>
<name>A0AA38J2L7_9CUCU</name>
<accession>A0AA38J2L7</accession>
<evidence type="ECO:0000256" key="1">
    <source>
        <dbReference type="SAM" id="Phobius"/>
    </source>
</evidence>
<feature type="transmembrane region" description="Helical" evidence="1">
    <location>
        <begin position="68"/>
        <end position="90"/>
    </location>
</feature>
<keyword evidence="3" id="KW-1185">Reference proteome</keyword>
<keyword evidence="1" id="KW-1133">Transmembrane helix</keyword>
<dbReference type="Proteomes" id="UP001168821">
    <property type="component" value="Unassembled WGS sequence"/>
</dbReference>
<proteinExistence type="predicted"/>
<keyword evidence="1" id="KW-0812">Transmembrane</keyword>